<dbReference type="EMBL" id="JAHDYR010000012">
    <property type="protein sequence ID" value="KAG9395347.1"/>
    <property type="molecule type" value="Genomic_DNA"/>
</dbReference>
<dbReference type="Proteomes" id="UP000717585">
    <property type="component" value="Unassembled WGS sequence"/>
</dbReference>
<feature type="compositionally biased region" description="Polar residues" evidence="1">
    <location>
        <begin position="96"/>
        <end position="123"/>
    </location>
</feature>
<reference evidence="2" key="1">
    <citation type="submission" date="2021-05" db="EMBL/GenBank/DDBJ databases">
        <title>A free-living protist that lacks canonical eukaryotic 1 DNA replication and segregation systems.</title>
        <authorList>
            <person name="Salas-Leiva D.E."/>
            <person name="Tromer E.C."/>
            <person name="Curtis B.A."/>
            <person name="Jerlstrom-Hultqvist J."/>
            <person name="Kolisko M."/>
            <person name="Yi Z."/>
            <person name="Salas-Leiva J.S."/>
            <person name="Gallot-Lavallee L."/>
            <person name="Kops G.J.P.L."/>
            <person name="Archibald J.M."/>
            <person name="Simpson A.G.B."/>
            <person name="Roger A.J."/>
        </authorList>
    </citation>
    <scope>NUCLEOTIDE SEQUENCE</scope>
    <source>
        <strain evidence="2">BICM</strain>
    </source>
</reference>
<proteinExistence type="predicted"/>
<feature type="compositionally biased region" description="Low complexity" evidence="1">
    <location>
        <begin position="124"/>
        <end position="134"/>
    </location>
</feature>
<feature type="compositionally biased region" description="Basic residues" evidence="1">
    <location>
        <begin position="42"/>
        <end position="52"/>
    </location>
</feature>
<evidence type="ECO:0000313" key="3">
    <source>
        <dbReference type="Proteomes" id="UP000717585"/>
    </source>
</evidence>
<evidence type="ECO:0000256" key="1">
    <source>
        <dbReference type="SAM" id="MobiDB-lite"/>
    </source>
</evidence>
<accession>A0A8J6E562</accession>
<name>A0A8J6E562_9EUKA</name>
<sequence length="538" mass="57909">MAQPEDPAENAALQAPEKRYYAQIAAFKAKNTALNKQVAQCRGRKNKGKNRNKGQNSTVKPKDYRMPTRPGSPTRHHTARSPGLGVPSTVAMTKPATASRNECPSAWNSNSGTVTRPDTSTHPAASARATRTASGAWDISAGGTQDRPAARAEAHIAGGTRDTPAAPADAIQAQAPAQPPVQAPTTTQARSRGETAASGGGEGEESGPDAVPLLTPASPPGYGDEGEDDFAQELTAPPSVDPSGMSGLMDSQEFAGGEAEEWEDLGTPPTDWQDGWSEIGILAEADAEDSDATVIDSEPPAPTQSQIAPRTRADFLRFTQEVDIPADQADDQRTHDLVKEKLVMSGRTIDETVARYIRERNLPRVCHLCHAWFRRRGQDAWKKHREGAPDRVICTRPLVEPPAQTIPLAEAATGRRAPHANGLTAQGRGMLQAMLPEVLCFMKKFVAAVVYFTEHYSSSSLGWPITTTASVEYEGTWHGALPSAGSEGTATAPFQRLHIISALHEVNERRTLGSGRAPAHWAQHPQQREREHGELWSR</sequence>
<feature type="compositionally biased region" description="Basic and acidic residues" evidence="1">
    <location>
        <begin position="526"/>
        <end position="538"/>
    </location>
</feature>
<gene>
    <name evidence="2" type="ORF">J8273_0589</name>
</gene>
<protein>
    <submittedName>
        <fullName evidence="2">Uncharacterized protein</fullName>
    </submittedName>
</protein>
<comment type="caution">
    <text evidence="2">The sequence shown here is derived from an EMBL/GenBank/DDBJ whole genome shotgun (WGS) entry which is preliminary data.</text>
</comment>
<feature type="region of interest" description="Disordered" evidence="1">
    <location>
        <begin position="287"/>
        <end position="306"/>
    </location>
</feature>
<feature type="compositionally biased region" description="Low complexity" evidence="1">
    <location>
        <begin position="163"/>
        <end position="176"/>
    </location>
</feature>
<feature type="region of interest" description="Disordered" evidence="1">
    <location>
        <begin position="513"/>
        <end position="538"/>
    </location>
</feature>
<organism evidence="2 3">
    <name type="scientific">Carpediemonas membranifera</name>
    <dbReference type="NCBI Taxonomy" id="201153"/>
    <lineage>
        <taxon>Eukaryota</taxon>
        <taxon>Metamonada</taxon>
        <taxon>Carpediemonas-like organisms</taxon>
        <taxon>Carpediemonas</taxon>
    </lineage>
</organism>
<dbReference type="AlphaFoldDB" id="A0A8J6E562"/>
<feature type="region of interest" description="Disordered" evidence="1">
    <location>
        <begin position="32"/>
        <end position="275"/>
    </location>
</feature>
<feature type="compositionally biased region" description="Low complexity" evidence="1">
    <location>
        <begin position="183"/>
        <end position="197"/>
    </location>
</feature>
<keyword evidence="3" id="KW-1185">Reference proteome</keyword>
<evidence type="ECO:0000313" key="2">
    <source>
        <dbReference type="EMBL" id="KAG9395347.1"/>
    </source>
</evidence>